<dbReference type="AlphaFoldDB" id="A0A7J0BV67"/>
<dbReference type="Pfam" id="PF06325">
    <property type="entry name" value="PrmA"/>
    <property type="match status" value="1"/>
</dbReference>
<dbReference type="Gene3D" id="3.40.50.150">
    <property type="entry name" value="Vaccinia Virus protein VP39"/>
    <property type="match status" value="1"/>
</dbReference>
<dbReference type="CDD" id="cd02440">
    <property type="entry name" value="AdoMet_MTases"/>
    <property type="match status" value="1"/>
</dbReference>
<dbReference type="Proteomes" id="UP000503820">
    <property type="component" value="Unassembled WGS sequence"/>
</dbReference>
<dbReference type="EMBL" id="BLVP01000008">
    <property type="protein sequence ID" value="GFM37055.1"/>
    <property type="molecule type" value="Genomic_DNA"/>
</dbReference>
<dbReference type="PANTHER" id="PTHR14614:SF132">
    <property type="entry name" value="PROTEIN-LYSINE METHYLTRANSFERASE C42C1.13"/>
    <property type="match status" value="1"/>
</dbReference>
<proteinExistence type="predicted"/>
<comment type="caution">
    <text evidence="1">The sequence shown here is derived from an EMBL/GenBank/DDBJ whole genome shotgun (WGS) entry which is preliminary data.</text>
</comment>
<accession>A0A7J0BV67</accession>
<gene>
    <name evidence="1" type="ORF">DSM19430T_17390</name>
</gene>
<organism evidence="1 2">
    <name type="scientific">Desulfovibrio psychrotolerans</name>
    <dbReference type="NCBI Taxonomy" id="415242"/>
    <lineage>
        <taxon>Bacteria</taxon>
        <taxon>Pseudomonadati</taxon>
        <taxon>Thermodesulfobacteriota</taxon>
        <taxon>Desulfovibrionia</taxon>
        <taxon>Desulfovibrionales</taxon>
        <taxon>Desulfovibrionaceae</taxon>
        <taxon>Desulfovibrio</taxon>
    </lineage>
</organism>
<evidence type="ECO:0000313" key="1">
    <source>
        <dbReference type="EMBL" id="GFM37055.1"/>
    </source>
</evidence>
<dbReference type="SUPFAM" id="SSF53335">
    <property type="entry name" value="S-adenosyl-L-methionine-dependent methyltransferases"/>
    <property type="match status" value="1"/>
</dbReference>
<keyword evidence="2" id="KW-1185">Reference proteome</keyword>
<evidence type="ECO:0000313" key="2">
    <source>
        <dbReference type="Proteomes" id="UP000503820"/>
    </source>
</evidence>
<name>A0A7J0BV67_9BACT</name>
<reference evidence="1 2" key="1">
    <citation type="submission" date="2020-05" db="EMBL/GenBank/DDBJ databases">
        <title>Draft genome sequence of Desulfovibrio psychrotolerans JS1T.</title>
        <authorList>
            <person name="Ueno A."/>
            <person name="Tamazawa S."/>
            <person name="Tamamura S."/>
            <person name="Murakami T."/>
            <person name="Kiyama T."/>
            <person name="Inomata H."/>
            <person name="Amano Y."/>
            <person name="Miyakawa K."/>
            <person name="Tamaki H."/>
            <person name="Naganuma T."/>
            <person name="Kaneko K."/>
        </authorList>
    </citation>
    <scope>NUCLEOTIDE SEQUENCE [LARGE SCALE GENOMIC DNA]</scope>
    <source>
        <strain evidence="1 2">JS1</strain>
    </source>
</reference>
<protein>
    <recommendedName>
        <fullName evidence="3">Methyltransferase</fullName>
    </recommendedName>
</protein>
<evidence type="ECO:0008006" key="3">
    <source>
        <dbReference type="Google" id="ProtNLM"/>
    </source>
</evidence>
<dbReference type="InterPro" id="IPR029063">
    <property type="entry name" value="SAM-dependent_MTases_sf"/>
</dbReference>
<dbReference type="InterPro" id="IPR019410">
    <property type="entry name" value="Methyltransf_16"/>
</dbReference>
<dbReference type="PANTHER" id="PTHR14614">
    <property type="entry name" value="HEPATOCELLULAR CARCINOMA-ASSOCIATED ANTIGEN"/>
    <property type="match status" value="1"/>
</dbReference>
<sequence length="221" mass="25064">MAVLTEYTPCIELDLCGRRWHLERAASLEALWETMGDDEFGEDERLPYWTELWPSSIVLARWLFANRASIAGKRCLDMGCGLGLTALVGSWLGARVVAMDYEPLALRFASRNAAHNNVPEPLWAVMDWRCPAVRAGACEVVWGGDIMYERRFVEPVLTFLEHALAPGGVAWVAEPDRAVYAHFRTQLESRGWQSARLVSEQTEALYEQPVPVTVNLWELRR</sequence>